<evidence type="ECO:0000313" key="16">
    <source>
        <dbReference type="Ensembl" id="ENSMUNP00000030531.1"/>
    </source>
</evidence>
<organism evidence="16 17">
    <name type="scientific">Melopsittacus undulatus</name>
    <name type="common">Budgerigar</name>
    <name type="synonym">Psittacus undulatus</name>
    <dbReference type="NCBI Taxonomy" id="13146"/>
    <lineage>
        <taxon>Eukaryota</taxon>
        <taxon>Metazoa</taxon>
        <taxon>Chordata</taxon>
        <taxon>Craniata</taxon>
        <taxon>Vertebrata</taxon>
        <taxon>Euteleostomi</taxon>
        <taxon>Archelosauria</taxon>
        <taxon>Archosauria</taxon>
        <taxon>Dinosauria</taxon>
        <taxon>Saurischia</taxon>
        <taxon>Theropoda</taxon>
        <taxon>Coelurosauria</taxon>
        <taxon>Aves</taxon>
        <taxon>Neognathae</taxon>
        <taxon>Neoaves</taxon>
        <taxon>Telluraves</taxon>
        <taxon>Australaves</taxon>
        <taxon>Psittaciformes</taxon>
        <taxon>Psittaculidae</taxon>
        <taxon>Melopsittacus</taxon>
    </lineage>
</organism>
<dbReference type="InterPro" id="IPR000834">
    <property type="entry name" value="Peptidase_M14"/>
</dbReference>
<dbReference type="SUPFAM" id="SSF54897">
    <property type="entry name" value="Protease propeptides/inhibitors"/>
    <property type="match status" value="1"/>
</dbReference>
<keyword evidence="8" id="KW-0862">Zinc</keyword>
<keyword evidence="10" id="KW-1015">Disulfide bond</keyword>
<dbReference type="Gene3D" id="3.40.630.10">
    <property type="entry name" value="Zn peptidases"/>
    <property type="match status" value="1"/>
</dbReference>
<dbReference type="GO" id="GO:0008270">
    <property type="term" value="F:zinc ion binding"/>
    <property type="evidence" value="ECO:0007669"/>
    <property type="project" value="InterPro"/>
</dbReference>
<dbReference type="InterPro" id="IPR036990">
    <property type="entry name" value="M14A-like_propep"/>
</dbReference>
<dbReference type="Gene3D" id="3.30.70.340">
    <property type="entry name" value="Metallocarboxypeptidase-like"/>
    <property type="match status" value="1"/>
</dbReference>
<keyword evidence="3" id="KW-0121">Carboxypeptidase</keyword>
<evidence type="ECO:0000313" key="17">
    <source>
        <dbReference type="Proteomes" id="UP000694405"/>
    </source>
</evidence>
<feature type="domain" description="Carboxypeptidase activation peptide" evidence="15">
    <location>
        <begin position="3"/>
        <end position="60"/>
    </location>
</feature>
<comment type="cofactor">
    <cofactor evidence="1">
        <name>Zn(2+)</name>
        <dbReference type="ChEBI" id="CHEBI:29105"/>
    </cofactor>
</comment>
<dbReference type="AlphaFoldDB" id="A0A8V5GDV2"/>
<dbReference type="Ensembl" id="ENSMUNT00000028706.1">
    <property type="protein sequence ID" value="ENSMUNP00000030531.1"/>
    <property type="gene ID" value="ENSMUNG00000018158.1"/>
</dbReference>
<evidence type="ECO:0000256" key="10">
    <source>
        <dbReference type="ARBA" id="ARBA00023157"/>
    </source>
</evidence>
<evidence type="ECO:0000259" key="15">
    <source>
        <dbReference type="Pfam" id="PF02244"/>
    </source>
</evidence>
<reference evidence="16" key="3">
    <citation type="submission" date="2025-09" db="UniProtKB">
        <authorList>
            <consortium name="Ensembl"/>
        </authorList>
    </citation>
    <scope>IDENTIFICATION</scope>
</reference>
<dbReference type="GO" id="GO:0005615">
    <property type="term" value="C:extracellular space"/>
    <property type="evidence" value="ECO:0007669"/>
    <property type="project" value="TreeGrafter"/>
</dbReference>
<dbReference type="SUPFAM" id="SSF53187">
    <property type="entry name" value="Zn-dependent exopeptidases"/>
    <property type="match status" value="1"/>
</dbReference>
<evidence type="ECO:0000256" key="3">
    <source>
        <dbReference type="ARBA" id="ARBA00022645"/>
    </source>
</evidence>
<evidence type="ECO:0000256" key="13">
    <source>
        <dbReference type="ARBA" id="ARBA00040642"/>
    </source>
</evidence>
<dbReference type="Proteomes" id="UP000694405">
    <property type="component" value="Chromosome 5"/>
</dbReference>
<dbReference type="InterPro" id="IPR003146">
    <property type="entry name" value="M14A_act_pep"/>
</dbReference>
<evidence type="ECO:0000256" key="4">
    <source>
        <dbReference type="ARBA" id="ARBA00022670"/>
    </source>
</evidence>
<sequence length="171" mass="19216">MQKVHELQDVEELQLDFWLAPRVPGHPVDIRVPLHSLQPLKEHLESNDISYSVMIKDVQVSHKIWGILGVKPPHPGVALCSMCSRRAGCDPPIVLLQIYAFMDLLVAENPNLVSKIQIGRSTENRPLYVLRVRAWGPWGDQRGKWGQGQSQPPLFVLPVQQGGHKPPGHLD</sequence>
<keyword evidence="9" id="KW-0482">Metalloprotease</keyword>
<protein>
    <recommendedName>
        <fullName evidence="13">Carboxypeptidase A1</fullName>
        <ecNumber evidence="12">3.4.17.1</ecNumber>
    </recommendedName>
</protein>
<evidence type="ECO:0000256" key="7">
    <source>
        <dbReference type="ARBA" id="ARBA00022801"/>
    </source>
</evidence>
<evidence type="ECO:0000256" key="8">
    <source>
        <dbReference type="ARBA" id="ARBA00022833"/>
    </source>
</evidence>
<evidence type="ECO:0000256" key="2">
    <source>
        <dbReference type="ARBA" id="ARBA00005988"/>
    </source>
</evidence>
<evidence type="ECO:0000256" key="6">
    <source>
        <dbReference type="ARBA" id="ARBA00022729"/>
    </source>
</evidence>
<keyword evidence="6" id="KW-0732">Signal</keyword>
<comment type="catalytic activity">
    <reaction evidence="11">
        <text>Release of a C-terminal amino acid, but little or no action with -Asp, -Glu, -Arg, -Lys or -Pro.</text>
        <dbReference type="EC" id="3.4.17.1"/>
    </reaction>
</comment>
<keyword evidence="4" id="KW-0645">Protease</keyword>
<accession>A0A8V5GDV2</accession>
<dbReference type="PANTHER" id="PTHR11705:SF94">
    <property type="entry name" value="CARBOXYPEPTIDASE A1"/>
    <property type="match status" value="1"/>
</dbReference>
<keyword evidence="5" id="KW-0479">Metal-binding</keyword>
<name>A0A8V5GDV2_MELUD</name>
<dbReference type="Pfam" id="PF00246">
    <property type="entry name" value="Peptidase_M14"/>
    <property type="match status" value="1"/>
</dbReference>
<reference evidence="16" key="1">
    <citation type="submission" date="2020-03" db="EMBL/GenBank/DDBJ databases">
        <title>Melopsittacus undulatus (budgerigar) genome, bMelUnd1, maternal haplotype with Z.</title>
        <authorList>
            <person name="Gedman G."/>
            <person name="Mountcastle J."/>
            <person name="Haase B."/>
            <person name="Formenti G."/>
            <person name="Wright T."/>
            <person name="Apodaca J."/>
            <person name="Pelan S."/>
            <person name="Chow W."/>
            <person name="Rhie A."/>
            <person name="Howe K."/>
            <person name="Fedrigo O."/>
            <person name="Jarvis E.D."/>
        </authorList>
    </citation>
    <scope>NUCLEOTIDE SEQUENCE [LARGE SCALE GENOMIC DNA]</scope>
</reference>
<proteinExistence type="inferred from homology"/>
<comment type="similarity">
    <text evidence="2">Belongs to the peptidase M14 family.</text>
</comment>
<evidence type="ECO:0000256" key="5">
    <source>
        <dbReference type="ARBA" id="ARBA00022723"/>
    </source>
</evidence>
<keyword evidence="17" id="KW-1185">Reference proteome</keyword>
<evidence type="ECO:0000256" key="11">
    <source>
        <dbReference type="ARBA" id="ARBA00036253"/>
    </source>
</evidence>
<evidence type="ECO:0000256" key="1">
    <source>
        <dbReference type="ARBA" id="ARBA00001947"/>
    </source>
</evidence>
<dbReference type="PANTHER" id="PTHR11705">
    <property type="entry name" value="PROTEASE FAMILY M14 CARBOXYPEPTIDASE A,B"/>
    <property type="match status" value="1"/>
</dbReference>
<evidence type="ECO:0000256" key="12">
    <source>
        <dbReference type="ARBA" id="ARBA00039144"/>
    </source>
</evidence>
<dbReference type="GO" id="GO:0004181">
    <property type="term" value="F:metallocarboxypeptidase activity"/>
    <property type="evidence" value="ECO:0007669"/>
    <property type="project" value="UniProtKB-EC"/>
</dbReference>
<evidence type="ECO:0000256" key="9">
    <source>
        <dbReference type="ARBA" id="ARBA00023049"/>
    </source>
</evidence>
<dbReference type="EC" id="3.4.17.1" evidence="12"/>
<dbReference type="GO" id="GO:0006508">
    <property type="term" value="P:proteolysis"/>
    <property type="evidence" value="ECO:0007669"/>
    <property type="project" value="UniProtKB-KW"/>
</dbReference>
<evidence type="ECO:0000259" key="14">
    <source>
        <dbReference type="Pfam" id="PF00246"/>
    </source>
</evidence>
<reference evidence="16" key="2">
    <citation type="submission" date="2025-08" db="UniProtKB">
        <authorList>
            <consortium name="Ensembl"/>
        </authorList>
    </citation>
    <scope>IDENTIFICATION</scope>
</reference>
<dbReference type="Pfam" id="PF02244">
    <property type="entry name" value="Propep_M14"/>
    <property type="match status" value="1"/>
</dbReference>
<feature type="domain" description="Peptidase M14" evidence="14">
    <location>
        <begin position="98"/>
        <end position="134"/>
    </location>
</feature>
<keyword evidence="7" id="KW-0378">Hydrolase</keyword>